<gene>
    <name evidence="1" type="ORF">A3C61_02325</name>
</gene>
<evidence type="ECO:0000313" key="2">
    <source>
        <dbReference type="Proteomes" id="UP000178908"/>
    </source>
</evidence>
<protein>
    <submittedName>
        <fullName evidence="1">Uncharacterized protein</fullName>
    </submittedName>
</protein>
<accession>A0A1F8F488</accession>
<comment type="caution">
    <text evidence="1">The sequence shown here is derived from an EMBL/GenBank/DDBJ whole genome shotgun (WGS) entry which is preliminary data.</text>
</comment>
<sequence length="129" mass="14592">MTKEKRRVAKEGVLGQLEKVARDKSNSDPVLMEVLLMHLHYNWGKGRNPRTPWIDEPRVVNGVKFWRVGHNALHEFYAGTDGNGRKFSRSVGESCTIDIDGMPLEEDSIPGIDENVSEVADFNGYHGHF</sequence>
<dbReference type="AlphaFoldDB" id="A0A1F8F488"/>
<dbReference type="EMBL" id="MGJO01000060">
    <property type="protein sequence ID" value="OGN07951.1"/>
    <property type="molecule type" value="Genomic_DNA"/>
</dbReference>
<dbReference type="Proteomes" id="UP000178908">
    <property type="component" value="Unassembled WGS sequence"/>
</dbReference>
<reference evidence="1 2" key="1">
    <citation type="journal article" date="2016" name="Nat. Commun.">
        <title>Thousands of microbial genomes shed light on interconnected biogeochemical processes in an aquifer system.</title>
        <authorList>
            <person name="Anantharaman K."/>
            <person name="Brown C.T."/>
            <person name="Hug L.A."/>
            <person name="Sharon I."/>
            <person name="Castelle C.J."/>
            <person name="Probst A.J."/>
            <person name="Thomas B.C."/>
            <person name="Singh A."/>
            <person name="Wilkins M.J."/>
            <person name="Karaoz U."/>
            <person name="Brodie E.L."/>
            <person name="Williams K.H."/>
            <person name="Hubbard S.S."/>
            <person name="Banfield J.F."/>
        </authorList>
    </citation>
    <scope>NUCLEOTIDE SEQUENCE [LARGE SCALE GENOMIC DNA]</scope>
</reference>
<proteinExistence type="predicted"/>
<organism evidence="1 2">
    <name type="scientific">Candidatus Yanofskybacteria bacterium RIFCSPHIGHO2_02_FULL_39_10</name>
    <dbReference type="NCBI Taxonomy" id="1802674"/>
    <lineage>
        <taxon>Bacteria</taxon>
        <taxon>Candidatus Yanofskyibacteriota</taxon>
    </lineage>
</organism>
<evidence type="ECO:0000313" key="1">
    <source>
        <dbReference type="EMBL" id="OGN07951.1"/>
    </source>
</evidence>
<name>A0A1F8F488_9BACT</name>